<dbReference type="Proteomes" id="UP000199072">
    <property type="component" value="Unassembled WGS sequence"/>
</dbReference>
<reference evidence="2 3" key="1">
    <citation type="submission" date="2016-10" db="EMBL/GenBank/DDBJ databases">
        <authorList>
            <person name="de Groot N.N."/>
        </authorList>
    </citation>
    <scope>NUCLEOTIDE SEQUENCE [LARGE SCALE GENOMIC DNA]</scope>
    <source>
        <strain evidence="2 3">47C3B</strain>
    </source>
</reference>
<sequence>MLKNNTITAGIIGGSILPGISLFIFLYLLKGNFLIFDKPGTPYLVAIALNLFITRYCYKKGMDKTGAGIIVVTFLFMAAVFIFKLQPLR</sequence>
<accession>A0A1G7CRV9</accession>
<evidence type="ECO:0000313" key="2">
    <source>
        <dbReference type="EMBL" id="SDE42039.1"/>
    </source>
</evidence>
<keyword evidence="1" id="KW-1133">Transmembrane helix</keyword>
<evidence type="ECO:0000256" key="1">
    <source>
        <dbReference type="SAM" id="Phobius"/>
    </source>
</evidence>
<evidence type="ECO:0000313" key="3">
    <source>
        <dbReference type="Proteomes" id="UP000199072"/>
    </source>
</evidence>
<evidence type="ECO:0008006" key="4">
    <source>
        <dbReference type="Google" id="ProtNLM"/>
    </source>
</evidence>
<feature type="transmembrane region" description="Helical" evidence="1">
    <location>
        <begin position="65"/>
        <end position="83"/>
    </location>
</feature>
<dbReference type="EMBL" id="FNAI01000006">
    <property type="protein sequence ID" value="SDE42039.1"/>
    <property type="molecule type" value="Genomic_DNA"/>
</dbReference>
<dbReference type="STRING" id="1391627.SAMN05216464_10673"/>
<name>A0A1G7CRV9_9SPHI</name>
<keyword evidence="1" id="KW-0472">Membrane</keyword>
<protein>
    <recommendedName>
        <fullName evidence="4">Stationary phase survival protein SurE</fullName>
    </recommendedName>
</protein>
<feature type="transmembrane region" description="Helical" evidence="1">
    <location>
        <begin position="7"/>
        <end position="29"/>
    </location>
</feature>
<dbReference type="OrthoDB" id="797879at2"/>
<gene>
    <name evidence="2" type="ORF">SAMN05216464_10673</name>
</gene>
<keyword evidence="3" id="KW-1185">Reference proteome</keyword>
<dbReference type="AlphaFoldDB" id="A0A1G7CRV9"/>
<proteinExistence type="predicted"/>
<keyword evidence="1" id="KW-0812">Transmembrane</keyword>
<organism evidence="2 3">
    <name type="scientific">Mucilaginibacter pineti</name>
    <dbReference type="NCBI Taxonomy" id="1391627"/>
    <lineage>
        <taxon>Bacteria</taxon>
        <taxon>Pseudomonadati</taxon>
        <taxon>Bacteroidota</taxon>
        <taxon>Sphingobacteriia</taxon>
        <taxon>Sphingobacteriales</taxon>
        <taxon>Sphingobacteriaceae</taxon>
        <taxon>Mucilaginibacter</taxon>
    </lineage>
</organism>
<feature type="transmembrane region" description="Helical" evidence="1">
    <location>
        <begin position="41"/>
        <end position="58"/>
    </location>
</feature>
<dbReference type="RefSeq" id="WP_091149988.1">
    <property type="nucleotide sequence ID" value="NZ_FNAI01000006.1"/>
</dbReference>